<evidence type="ECO:0000256" key="6">
    <source>
        <dbReference type="ARBA" id="ARBA00023117"/>
    </source>
</evidence>
<feature type="region of interest" description="Disordered" evidence="12">
    <location>
        <begin position="1162"/>
        <end position="1224"/>
    </location>
</feature>
<feature type="region of interest" description="Disordered" evidence="12">
    <location>
        <begin position="1114"/>
        <end position="1138"/>
    </location>
</feature>
<evidence type="ECO:0000256" key="12">
    <source>
        <dbReference type="SAM" id="MobiDB-lite"/>
    </source>
</evidence>
<dbReference type="PROSITE" id="PS51136">
    <property type="entry name" value="WAC"/>
    <property type="match status" value="1"/>
</dbReference>
<dbReference type="SUPFAM" id="SSF57903">
    <property type="entry name" value="FYVE/PHD zinc finger"/>
    <property type="match status" value="1"/>
</dbReference>
<dbReference type="Pfam" id="PF10537">
    <property type="entry name" value="WAC_Acf1_DNA_bd"/>
    <property type="match status" value="1"/>
</dbReference>
<dbReference type="Pfam" id="PF00439">
    <property type="entry name" value="Bromodomain"/>
    <property type="match status" value="1"/>
</dbReference>
<dbReference type="GO" id="GO:0006338">
    <property type="term" value="P:chromatin remodeling"/>
    <property type="evidence" value="ECO:0007669"/>
    <property type="project" value="InterPro"/>
</dbReference>
<dbReference type="EMBL" id="JAUCMV010000002">
    <property type="protein sequence ID" value="KAK0414461.1"/>
    <property type="molecule type" value="Genomic_DNA"/>
</dbReference>
<keyword evidence="17" id="KW-1185">Reference proteome</keyword>
<dbReference type="GO" id="GO:0008270">
    <property type="term" value="F:zinc ion binding"/>
    <property type="evidence" value="ECO:0007669"/>
    <property type="project" value="UniProtKB-KW"/>
</dbReference>
<sequence length="1368" mass="158072">MPVVNRRPFEPEHTLEDEELDEATPAFYLEETNEGFTDYDGYFERAMLTQSAVWSCGFTGKTNMLYVDAEESEDKSKKRLKEIAPQLAMPLWYILSNYIHRAKIDDAAADLSTFCNRRFFIGEHVYLTVSTQKGEAIVVGVDHNPRGTNRRLSDKENRGDDSVKLPEPEEYSYRLYVQNPESFDKIRIFQTKFTKCGQKNVYSGVDHTYMTRKAKFIHSKETLRLLMKCSAETKKDDNQVTLKRAPALRIRHLTWEKIFAGPEPVFPHTEKKQRTLKAPTSPLKKSADKDSKTKETPAKGKKKEDGRKSKGQGTIDKFFKPSEKSPKKNLTQRIAAQQEQIRKSLDLIEQTGRDVSRWRQTERLLNGRDMSDLSALIAEVQKAEAARKETERKAKEKEARQEWKKPRDDLECDDLKPMPAFAELKLPEWLSTDVLMRCMALCQFIDSFSSLMNLKEHLKSNKITLDKVLLAVMCNDANFSTFVPIMQALLTLRAECGAEEDGDEADPKDMNEANNDMYPDFEHPDYGEQIRDATERHQLIRDALGDSPRDLPIDWMTITEWLRVNLITAGYYSGPSVQKFRMQARGGCHLYDDPCFRFLDENPGFLTKFETMSVFEMDPEDRLKLLELSMEQLLTYRKLRSLFDEQAEASVNLARERRNLRKWFAAEEQNATQIQQEIENGSHQQKKQTETTTKIVRYVKNVNEGRRVHNTKEVEALLLKDVHYHQMDLAEIVAVREFQKELFERREAKLTAQLEKTNSMNTNCYLGQDRAYYSYYFMDSLNLLLRLSPIESDKIPECSVATPVEKLPKGISRADYLKAIYACTGSKSTCHAHKYKEVDAQEVSYFSSVSDFETFISALNPRGYRESQLADNIAPLKQRLITAVTKFAEDPTLTEIEEHHLNPDTPLNWSDEVAQLLLDLEEKLYNGGIAQLPYDRDQWRQKLSESFNTTSFINPETGILPHGSDESFYTPEQLQELSTTQRLSIALLQLVQCIKVGFFNYPFAEFNVEKPWESQVTECYGLWQKELIAAHSLTEICMFYKRVTAFVRWEASRFQAKCRSCRKRGDVSELAICVECTRATHIGCLRQGKMTAVPEGTWTCMNCKRRFARADGTRGGSVAESVGDEEEPMDDDYSDVVYKPKAKTKKDRLIVSKFEESEPKKRKYYYDMDEDGEEGESEEAEDEEESQDDSQSSSQMYENGVDEDENFEPAPKRTRPSRRSPAPTRIAAAVMHNLRRKQSGNKESLKKVEAILRETLRREESWPFAQPVDVKEVPDYREFVKKPMDLRTMMNKLKNNDYESVEEVVADYQLMFNNCRTYNGDDSEITELAKTLETFMNEQFDALKAESISNAETGSRRERRTPRVIYSL</sequence>
<dbReference type="SMART" id="SM00297">
    <property type="entry name" value="BROMO"/>
    <property type="match status" value="1"/>
</dbReference>
<evidence type="ECO:0000259" key="13">
    <source>
        <dbReference type="PROSITE" id="PS50014"/>
    </source>
</evidence>
<dbReference type="GO" id="GO:0003677">
    <property type="term" value="F:DNA binding"/>
    <property type="evidence" value="ECO:0007669"/>
    <property type="project" value="TreeGrafter"/>
</dbReference>
<dbReference type="PANTHER" id="PTHR46510">
    <property type="entry name" value="BROMODOMAIN ADJACENT TO ZINC FINGER DOMAIN PROTEIN 1A"/>
    <property type="match status" value="1"/>
</dbReference>
<feature type="domain" description="PHD-type" evidence="14">
    <location>
        <begin position="1055"/>
        <end position="1106"/>
    </location>
</feature>
<dbReference type="InterPro" id="IPR013083">
    <property type="entry name" value="Znf_RING/FYVE/PHD"/>
</dbReference>
<dbReference type="Gene3D" id="1.20.920.10">
    <property type="entry name" value="Bromodomain-like"/>
    <property type="match status" value="1"/>
</dbReference>
<feature type="compositionally biased region" description="Low complexity" evidence="12">
    <location>
        <begin position="1189"/>
        <end position="1198"/>
    </location>
</feature>
<feature type="domain" description="WAC" evidence="15">
    <location>
        <begin position="24"/>
        <end position="133"/>
    </location>
</feature>
<name>A0AA39I039_9BILA</name>
<evidence type="ECO:0000256" key="5">
    <source>
        <dbReference type="ARBA" id="ARBA00023015"/>
    </source>
</evidence>
<dbReference type="InterPro" id="IPR018359">
    <property type="entry name" value="Bromodomain_CS"/>
</dbReference>
<dbReference type="Proteomes" id="UP001175271">
    <property type="component" value="Unassembled WGS sequence"/>
</dbReference>
<comment type="caution">
    <text evidence="16">The sequence shown here is derived from an EMBL/GenBank/DDBJ whole genome shotgun (WGS) entry which is preliminary data.</text>
</comment>
<evidence type="ECO:0000256" key="2">
    <source>
        <dbReference type="ARBA" id="ARBA00022723"/>
    </source>
</evidence>
<protein>
    <recommendedName>
        <fullName evidence="18">Bromo domain-containing protein</fullName>
    </recommendedName>
</protein>
<evidence type="ECO:0000313" key="17">
    <source>
        <dbReference type="Proteomes" id="UP001175271"/>
    </source>
</evidence>
<dbReference type="GO" id="GO:0045740">
    <property type="term" value="P:positive regulation of DNA replication"/>
    <property type="evidence" value="ECO:0007669"/>
    <property type="project" value="TreeGrafter"/>
</dbReference>
<dbReference type="Gene3D" id="3.30.40.10">
    <property type="entry name" value="Zinc/RING finger domain, C3HC4 (zinc finger)"/>
    <property type="match status" value="1"/>
</dbReference>
<dbReference type="InterPro" id="IPR047171">
    <property type="entry name" value="BAZ1A"/>
</dbReference>
<dbReference type="PROSITE" id="PS50016">
    <property type="entry name" value="ZF_PHD_2"/>
    <property type="match status" value="1"/>
</dbReference>
<evidence type="ECO:0000256" key="3">
    <source>
        <dbReference type="ARBA" id="ARBA00022771"/>
    </source>
</evidence>
<dbReference type="PANTHER" id="PTHR46510:SF1">
    <property type="entry name" value="BROMODOMAIN ADJACENT TO ZINC FINGER DOMAIN PROTEIN 1A"/>
    <property type="match status" value="1"/>
</dbReference>
<reference evidence="16" key="1">
    <citation type="submission" date="2023-06" db="EMBL/GenBank/DDBJ databases">
        <title>Genomic analysis of the entomopathogenic nematode Steinernema hermaphroditum.</title>
        <authorList>
            <person name="Schwarz E.M."/>
            <person name="Heppert J.K."/>
            <person name="Baniya A."/>
            <person name="Schwartz H.T."/>
            <person name="Tan C.-H."/>
            <person name="Antoshechkin I."/>
            <person name="Sternberg P.W."/>
            <person name="Goodrich-Blair H."/>
            <person name="Dillman A.R."/>
        </authorList>
    </citation>
    <scope>NUCLEOTIDE SEQUENCE</scope>
    <source>
        <strain evidence="16">PS9179</strain>
        <tissue evidence="16">Whole animal</tissue>
    </source>
</reference>
<dbReference type="PROSITE" id="PS50014">
    <property type="entry name" value="BROMODOMAIN_2"/>
    <property type="match status" value="1"/>
</dbReference>
<dbReference type="InterPro" id="IPR013136">
    <property type="entry name" value="WSTF_Acf1_Cbp146"/>
</dbReference>
<organism evidence="16 17">
    <name type="scientific">Steinernema hermaphroditum</name>
    <dbReference type="NCBI Taxonomy" id="289476"/>
    <lineage>
        <taxon>Eukaryota</taxon>
        <taxon>Metazoa</taxon>
        <taxon>Ecdysozoa</taxon>
        <taxon>Nematoda</taxon>
        <taxon>Chromadorea</taxon>
        <taxon>Rhabditida</taxon>
        <taxon>Tylenchina</taxon>
        <taxon>Panagrolaimomorpha</taxon>
        <taxon>Strongyloidoidea</taxon>
        <taxon>Steinernematidae</taxon>
        <taxon>Steinernema</taxon>
    </lineage>
</organism>
<dbReference type="GO" id="GO:0000228">
    <property type="term" value="C:nuclear chromosome"/>
    <property type="evidence" value="ECO:0007669"/>
    <property type="project" value="TreeGrafter"/>
</dbReference>
<evidence type="ECO:0000313" key="16">
    <source>
        <dbReference type="EMBL" id="KAK0414461.1"/>
    </source>
</evidence>
<dbReference type="GO" id="GO:0008623">
    <property type="term" value="C:CHRAC"/>
    <property type="evidence" value="ECO:0007669"/>
    <property type="project" value="TreeGrafter"/>
</dbReference>
<dbReference type="InterPro" id="IPR019787">
    <property type="entry name" value="Znf_PHD-finger"/>
</dbReference>
<feature type="compositionally biased region" description="Basic and acidic residues" evidence="12">
    <location>
        <begin position="285"/>
        <end position="308"/>
    </location>
</feature>
<keyword evidence="3 10" id="KW-0863">Zinc-finger</keyword>
<dbReference type="GO" id="GO:0006355">
    <property type="term" value="P:regulation of DNA-templated transcription"/>
    <property type="evidence" value="ECO:0007669"/>
    <property type="project" value="TreeGrafter"/>
</dbReference>
<evidence type="ECO:0000256" key="7">
    <source>
        <dbReference type="ARBA" id="ARBA00023163"/>
    </source>
</evidence>
<feature type="region of interest" description="Disordered" evidence="12">
    <location>
        <begin position="387"/>
        <end position="407"/>
    </location>
</feature>
<dbReference type="InterPro" id="IPR011011">
    <property type="entry name" value="Znf_FYVE_PHD"/>
</dbReference>
<evidence type="ECO:0000256" key="10">
    <source>
        <dbReference type="PROSITE-ProRule" id="PRU00146"/>
    </source>
</evidence>
<evidence type="ECO:0000256" key="11">
    <source>
        <dbReference type="PROSITE-ProRule" id="PRU00475"/>
    </source>
</evidence>
<evidence type="ECO:0000259" key="14">
    <source>
        <dbReference type="PROSITE" id="PS50016"/>
    </source>
</evidence>
<evidence type="ECO:0000256" key="1">
    <source>
        <dbReference type="ARBA" id="ARBA00004123"/>
    </source>
</evidence>
<dbReference type="Pfam" id="PF15613">
    <property type="entry name" value="WSD"/>
    <property type="match status" value="1"/>
</dbReference>
<evidence type="ECO:0000256" key="4">
    <source>
        <dbReference type="ARBA" id="ARBA00022833"/>
    </source>
</evidence>
<accession>A0AA39I039</accession>
<gene>
    <name evidence="16" type="ORF">QR680_011440</name>
</gene>
<evidence type="ECO:0000256" key="9">
    <source>
        <dbReference type="PROSITE-ProRule" id="PRU00035"/>
    </source>
</evidence>
<dbReference type="GO" id="GO:0031445">
    <property type="term" value="P:regulation of heterochromatin formation"/>
    <property type="evidence" value="ECO:0007669"/>
    <property type="project" value="TreeGrafter"/>
</dbReference>
<evidence type="ECO:0008006" key="18">
    <source>
        <dbReference type="Google" id="ProtNLM"/>
    </source>
</evidence>
<dbReference type="SUPFAM" id="SSF47370">
    <property type="entry name" value="Bromodomain"/>
    <property type="match status" value="1"/>
</dbReference>
<keyword evidence="5" id="KW-0805">Transcription regulation</keyword>
<dbReference type="InterPro" id="IPR001487">
    <property type="entry name" value="Bromodomain"/>
</dbReference>
<feature type="compositionally biased region" description="Acidic residues" evidence="12">
    <location>
        <begin position="1122"/>
        <end position="1134"/>
    </location>
</feature>
<evidence type="ECO:0000259" key="15">
    <source>
        <dbReference type="PROSITE" id="PS51136"/>
    </source>
</evidence>
<feature type="compositionally biased region" description="Acidic residues" evidence="12">
    <location>
        <begin position="1167"/>
        <end position="1188"/>
    </location>
</feature>
<feature type="region of interest" description="Disordered" evidence="12">
    <location>
        <begin position="142"/>
        <end position="164"/>
    </location>
</feature>
<keyword evidence="6 9" id="KW-0103">Bromodomain</keyword>
<feature type="region of interest" description="Disordered" evidence="12">
    <location>
        <begin position="264"/>
        <end position="336"/>
    </location>
</feature>
<dbReference type="PRINTS" id="PR00503">
    <property type="entry name" value="BROMODOMAIN"/>
</dbReference>
<keyword evidence="8 11" id="KW-0539">Nucleus</keyword>
<feature type="compositionally biased region" description="Basic and acidic residues" evidence="12">
    <location>
        <begin position="151"/>
        <end position="164"/>
    </location>
</feature>
<feature type="compositionally biased region" description="Basic and acidic residues" evidence="12">
    <location>
        <begin position="317"/>
        <end position="326"/>
    </location>
</feature>
<keyword evidence="2" id="KW-0479">Metal-binding</keyword>
<dbReference type="PROSITE" id="PS00633">
    <property type="entry name" value="BROMODOMAIN_1"/>
    <property type="match status" value="1"/>
</dbReference>
<dbReference type="SMART" id="SM00249">
    <property type="entry name" value="PHD"/>
    <property type="match status" value="1"/>
</dbReference>
<dbReference type="InterPro" id="IPR028941">
    <property type="entry name" value="WHIM2_dom"/>
</dbReference>
<feature type="domain" description="Bromo" evidence="13">
    <location>
        <begin position="1256"/>
        <end position="1326"/>
    </location>
</feature>
<keyword evidence="4" id="KW-0862">Zinc</keyword>
<dbReference type="InterPro" id="IPR001965">
    <property type="entry name" value="Znf_PHD"/>
</dbReference>
<comment type="subcellular location">
    <subcellularLocation>
        <location evidence="1 11">Nucleus</location>
    </subcellularLocation>
</comment>
<proteinExistence type="predicted"/>
<evidence type="ECO:0000256" key="8">
    <source>
        <dbReference type="ARBA" id="ARBA00023242"/>
    </source>
</evidence>
<keyword evidence="7" id="KW-0804">Transcription</keyword>
<dbReference type="InterPro" id="IPR036427">
    <property type="entry name" value="Bromodomain-like_sf"/>
</dbReference>